<dbReference type="EC" id="2.7.8.-" evidence="8"/>
<accession>A0A4R3HQF0</accession>
<dbReference type="InterPro" id="IPR001736">
    <property type="entry name" value="PLipase_D/transphosphatidylase"/>
</dbReference>
<dbReference type="InterPro" id="IPR025202">
    <property type="entry name" value="PLD-like_dom"/>
</dbReference>
<name>A0A4R3HQF0_PAULE</name>
<protein>
    <recommendedName>
        <fullName evidence="8">Cardiolipin synthase</fullName>
        <ecNumber evidence="8">2.7.8.-</ecNumber>
    </recommendedName>
</protein>
<dbReference type="Pfam" id="PF13091">
    <property type="entry name" value="PLDc_2"/>
    <property type="match status" value="2"/>
</dbReference>
<evidence type="ECO:0000256" key="3">
    <source>
        <dbReference type="ARBA" id="ARBA00022679"/>
    </source>
</evidence>
<dbReference type="Proteomes" id="UP000295382">
    <property type="component" value="Unassembled WGS sequence"/>
</dbReference>
<dbReference type="NCBIfam" id="TIGR04265">
    <property type="entry name" value="bac_cardiolipin"/>
    <property type="match status" value="1"/>
</dbReference>
<dbReference type="GO" id="GO:0008808">
    <property type="term" value="F:cardiolipin synthase activity"/>
    <property type="evidence" value="ECO:0007669"/>
    <property type="project" value="UniProtKB-UniRule"/>
</dbReference>
<evidence type="ECO:0000256" key="7">
    <source>
        <dbReference type="ARBA" id="ARBA00023136"/>
    </source>
</evidence>
<evidence type="ECO:0000256" key="4">
    <source>
        <dbReference type="ARBA" id="ARBA00022692"/>
    </source>
</evidence>
<evidence type="ECO:0000256" key="9">
    <source>
        <dbReference type="SAM" id="SignalP"/>
    </source>
</evidence>
<keyword evidence="9" id="KW-0732">Signal</keyword>
<dbReference type="RefSeq" id="WP_132259783.1">
    <property type="nucleotide sequence ID" value="NZ_SLZQ01000012.1"/>
</dbReference>
<dbReference type="PANTHER" id="PTHR21248">
    <property type="entry name" value="CARDIOLIPIN SYNTHASE"/>
    <property type="match status" value="1"/>
</dbReference>
<feature type="domain" description="PLD phosphodiesterase" evidence="10">
    <location>
        <begin position="376"/>
        <end position="403"/>
    </location>
</feature>
<evidence type="ECO:0000256" key="6">
    <source>
        <dbReference type="ARBA" id="ARBA00022989"/>
    </source>
</evidence>
<comment type="caution">
    <text evidence="11">The sequence shown here is derived from an EMBL/GenBank/DDBJ whole genome shotgun (WGS) entry which is preliminary data.</text>
</comment>
<dbReference type="SUPFAM" id="SSF56024">
    <property type="entry name" value="Phospholipase D/nuclease"/>
    <property type="match status" value="2"/>
</dbReference>
<keyword evidence="3" id="KW-0808">Transferase</keyword>
<keyword evidence="5" id="KW-0677">Repeat</keyword>
<evidence type="ECO:0000256" key="2">
    <source>
        <dbReference type="ARBA" id="ARBA00022475"/>
    </source>
</evidence>
<evidence type="ECO:0000313" key="12">
    <source>
        <dbReference type="Proteomes" id="UP000295382"/>
    </source>
</evidence>
<keyword evidence="6" id="KW-1133">Transmembrane helix</keyword>
<dbReference type="PROSITE" id="PS51257">
    <property type="entry name" value="PROKAR_LIPOPROTEIN"/>
    <property type="match status" value="1"/>
</dbReference>
<dbReference type="Gene3D" id="3.30.870.10">
    <property type="entry name" value="Endonuclease Chain A"/>
    <property type="match status" value="2"/>
</dbReference>
<dbReference type="CDD" id="cd09159">
    <property type="entry name" value="PLDc_ybhO_like_2"/>
    <property type="match status" value="1"/>
</dbReference>
<dbReference type="InterPro" id="IPR022924">
    <property type="entry name" value="Cardiolipin_synthase"/>
</dbReference>
<keyword evidence="4" id="KW-0812">Transmembrane</keyword>
<evidence type="ECO:0000313" key="11">
    <source>
        <dbReference type="EMBL" id="TCS34678.1"/>
    </source>
</evidence>
<keyword evidence="2" id="KW-1003">Cell membrane</keyword>
<dbReference type="GO" id="GO:0032049">
    <property type="term" value="P:cardiolipin biosynthetic process"/>
    <property type="evidence" value="ECO:0007669"/>
    <property type="project" value="UniProtKB-UniRule"/>
</dbReference>
<dbReference type="GO" id="GO:0005886">
    <property type="term" value="C:plasma membrane"/>
    <property type="evidence" value="ECO:0007669"/>
    <property type="project" value="UniProtKB-SubCell"/>
</dbReference>
<dbReference type="OrthoDB" id="9762009at2"/>
<reference evidence="11 12" key="1">
    <citation type="submission" date="2019-03" db="EMBL/GenBank/DDBJ databases">
        <title>Genomic Encyclopedia of Type Strains, Phase IV (KMG-IV): sequencing the most valuable type-strain genomes for metagenomic binning, comparative biology and taxonomic classification.</title>
        <authorList>
            <person name="Goeker M."/>
        </authorList>
    </citation>
    <scope>NUCLEOTIDE SEQUENCE [LARGE SCALE GENOMIC DNA]</scope>
    <source>
        <strain evidence="11 12">DSM 7445</strain>
    </source>
</reference>
<keyword evidence="12" id="KW-1185">Reference proteome</keyword>
<evidence type="ECO:0000256" key="5">
    <source>
        <dbReference type="ARBA" id="ARBA00022737"/>
    </source>
</evidence>
<dbReference type="PANTHER" id="PTHR21248:SF22">
    <property type="entry name" value="PHOSPHOLIPASE D"/>
    <property type="match status" value="1"/>
</dbReference>
<feature type="chain" id="PRO_5020369563" description="Cardiolipin synthase" evidence="9">
    <location>
        <begin position="26"/>
        <end position="463"/>
    </location>
</feature>
<gene>
    <name evidence="11" type="ORF">EDC30_1128</name>
</gene>
<dbReference type="SMART" id="SM00155">
    <property type="entry name" value="PLDc"/>
    <property type="match status" value="2"/>
</dbReference>
<feature type="signal peptide" evidence="9">
    <location>
        <begin position="1"/>
        <end position="25"/>
    </location>
</feature>
<dbReference type="CDD" id="cd09110">
    <property type="entry name" value="PLDc_CLS_1"/>
    <property type="match status" value="1"/>
</dbReference>
<comment type="subcellular location">
    <subcellularLocation>
        <location evidence="1">Cell membrane</location>
    </subcellularLocation>
</comment>
<proteinExistence type="predicted"/>
<evidence type="ECO:0000259" key="10">
    <source>
        <dbReference type="PROSITE" id="PS50035"/>
    </source>
</evidence>
<dbReference type="EMBL" id="SLZQ01000012">
    <property type="protein sequence ID" value="TCS34678.1"/>
    <property type="molecule type" value="Genomic_DNA"/>
</dbReference>
<evidence type="ECO:0000256" key="1">
    <source>
        <dbReference type="ARBA" id="ARBA00004236"/>
    </source>
</evidence>
<dbReference type="PROSITE" id="PS50035">
    <property type="entry name" value="PLD"/>
    <property type="match status" value="2"/>
</dbReference>
<sequence>MKLNERYSFSLLLSATLLAMLAACASLPELASLGQPGVRGTTPPVVGQRGVLSPQRSAEIIRRLQLQQEGKTDLLKRHLDFMQSISPEPLWTGNAVNLLVDGSATYRAMFDAIRSARDHVNLETYIFDEEGVGEKLGRLLAEKQRQGVQVNVMYDSLGSLSTRPAFFQQLRQAGINVCEFNPLNPLRGNPFTLNNRDHRKLLIVDGELGYTGGINISSVYSSSSAVRKKRTGAPQPWRDTQIEVRGPAVKAFQDLFIDSWRRQGCDTLAEKKYYPRIERRGDTVLRILGSTPGDDINLIYVELLSAIAHAEKTIYITSAYFVPDRQTVEALKDAVRRGVDVQLVLPGVSDVWISQYAGRSYYEELLAAGVRIYERRDALLHAKTAVVDGVWSTVGSSNIDFRSFLHNDEVNAIVLGKEFGGQMESMFADDVAASVNIDTAAWDKRGLGERVRESLARMWAYFL</sequence>
<keyword evidence="7" id="KW-0472">Membrane</keyword>
<feature type="domain" description="PLD phosphodiesterase" evidence="10">
    <location>
        <begin position="193"/>
        <end position="220"/>
    </location>
</feature>
<organism evidence="11 12">
    <name type="scientific">Paucimonas lemoignei</name>
    <name type="common">Pseudomonas lemoignei</name>
    <dbReference type="NCBI Taxonomy" id="29443"/>
    <lineage>
        <taxon>Bacteria</taxon>
        <taxon>Pseudomonadati</taxon>
        <taxon>Pseudomonadota</taxon>
        <taxon>Betaproteobacteria</taxon>
        <taxon>Burkholderiales</taxon>
        <taxon>Burkholderiaceae</taxon>
        <taxon>Paucimonas</taxon>
    </lineage>
</organism>
<dbReference type="AlphaFoldDB" id="A0A4R3HQF0"/>
<evidence type="ECO:0000256" key="8">
    <source>
        <dbReference type="NCBIfam" id="TIGR04265"/>
    </source>
</evidence>